<dbReference type="Pfam" id="PF12705">
    <property type="entry name" value="PDDEXK_1"/>
    <property type="match status" value="1"/>
</dbReference>
<keyword evidence="7" id="KW-1185">Reference proteome</keyword>
<evidence type="ECO:0000313" key="6">
    <source>
        <dbReference type="EMBL" id="MDG3016008.1"/>
    </source>
</evidence>
<accession>A0A9X4M689</accession>
<evidence type="ECO:0000313" key="7">
    <source>
        <dbReference type="Proteomes" id="UP001152755"/>
    </source>
</evidence>
<name>A0A9X4M689_9ACTN</name>
<dbReference type="Gene3D" id="3.90.320.10">
    <property type="match status" value="1"/>
</dbReference>
<dbReference type="Proteomes" id="UP001152755">
    <property type="component" value="Unassembled WGS sequence"/>
</dbReference>
<comment type="caution">
    <text evidence="6">The sequence shown here is derived from an EMBL/GenBank/DDBJ whole genome shotgun (WGS) entry which is preliminary data.</text>
</comment>
<dbReference type="InterPro" id="IPR011335">
    <property type="entry name" value="Restrct_endonuc-II-like"/>
</dbReference>
<gene>
    <name evidence="6" type="ORF">NVS88_15720</name>
</gene>
<evidence type="ECO:0000256" key="4">
    <source>
        <dbReference type="SAM" id="MobiDB-lite"/>
    </source>
</evidence>
<protein>
    <submittedName>
        <fullName evidence="6">PD-(D/E)XK nuclease family protein</fullName>
    </submittedName>
</protein>
<dbReference type="GO" id="GO:0006281">
    <property type="term" value="P:DNA repair"/>
    <property type="evidence" value="ECO:0007669"/>
    <property type="project" value="UniProtKB-KW"/>
</dbReference>
<dbReference type="SUPFAM" id="SSF52980">
    <property type="entry name" value="Restriction endonuclease-like"/>
    <property type="match status" value="1"/>
</dbReference>
<keyword evidence="2" id="KW-0067">ATP-binding</keyword>
<evidence type="ECO:0000256" key="2">
    <source>
        <dbReference type="ARBA" id="ARBA00022806"/>
    </source>
</evidence>
<evidence type="ECO:0000256" key="3">
    <source>
        <dbReference type="ARBA" id="ARBA00023204"/>
    </source>
</evidence>
<reference evidence="6" key="1">
    <citation type="submission" date="2022-08" db="EMBL/GenBank/DDBJ databases">
        <title>Genome analysis of Corynebacteriales strain.</title>
        <authorList>
            <person name="Lee S.D."/>
        </authorList>
    </citation>
    <scope>NUCLEOTIDE SEQUENCE</scope>
    <source>
        <strain evidence="6">D3-21</strain>
    </source>
</reference>
<evidence type="ECO:0000256" key="1">
    <source>
        <dbReference type="ARBA" id="ARBA00022763"/>
    </source>
</evidence>
<keyword evidence="2" id="KW-0547">Nucleotide-binding</keyword>
<keyword evidence="2" id="KW-0347">Helicase</keyword>
<dbReference type="EMBL" id="JANRHA010000010">
    <property type="protein sequence ID" value="MDG3016008.1"/>
    <property type="molecule type" value="Genomic_DNA"/>
</dbReference>
<feature type="domain" description="PD-(D/E)XK endonuclease-like" evidence="5">
    <location>
        <begin position="27"/>
        <end position="267"/>
    </location>
</feature>
<keyword evidence="2" id="KW-0378">Hydrolase</keyword>
<feature type="region of interest" description="Disordered" evidence="4">
    <location>
        <begin position="1"/>
        <end position="31"/>
    </location>
</feature>
<sequence length="293" mass="32358">MEQIPQTPAASGDDDPAAATGRRRPALSPSRAADFKRCPLLYRYRAIDRLPEAPSAAQARGILVHAALEQIYVLPAGERDRDRALDLLEPAWARLAVERPELAAAQQLADLLPDARRLLERYFTMEDPVEVQPQSCELPVEVELDGGLVLRGFVDRVDVSEAGALTVIDYKTGRSPGPSGETEALFQLKFYALVLMHLHGRVPGELRLLYLGDGTTLAYAPERDELERFERILASLWETIRESGATGEFPPAPGRWCNWCDHKARCPAFGGRAPAYPGWPEVVPSAQKPPDTE</sequence>
<dbReference type="AlphaFoldDB" id="A0A9X4M689"/>
<dbReference type="InterPro" id="IPR038726">
    <property type="entry name" value="PDDEXK_AddAB-type"/>
</dbReference>
<keyword evidence="1" id="KW-0227">DNA damage</keyword>
<evidence type="ECO:0000259" key="5">
    <source>
        <dbReference type="Pfam" id="PF12705"/>
    </source>
</evidence>
<keyword evidence="3" id="KW-0234">DNA repair</keyword>
<dbReference type="InterPro" id="IPR011604">
    <property type="entry name" value="PDDEXK-like_dom_sf"/>
</dbReference>
<proteinExistence type="predicted"/>
<organism evidence="6 7">
    <name type="scientific">Speluncibacter jeojiensis</name>
    <dbReference type="NCBI Taxonomy" id="2710754"/>
    <lineage>
        <taxon>Bacteria</taxon>
        <taxon>Bacillati</taxon>
        <taxon>Actinomycetota</taxon>
        <taxon>Actinomycetes</taxon>
        <taxon>Mycobacteriales</taxon>
        <taxon>Speluncibacteraceae</taxon>
        <taxon>Speluncibacter</taxon>
    </lineage>
</organism>
<dbReference type="GO" id="GO:0004386">
    <property type="term" value="F:helicase activity"/>
    <property type="evidence" value="ECO:0007669"/>
    <property type="project" value="UniProtKB-KW"/>
</dbReference>